<sequence>MVQDLSKAYDRINLDLLSTAIDCLDLPKIFQTTIINLFKGHKNNVIIEDHLTNSFDLITGIIQSEVISLILWVLYYD</sequence>
<protein>
    <recommendedName>
        <fullName evidence="2">Reverse transcriptase domain-containing protein</fullName>
    </recommendedName>
</protein>
<feature type="transmembrane region" description="Helical" evidence="1">
    <location>
        <begin position="57"/>
        <end position="76"/>
    </location>
</feature>
<proteinExistence type="predicted"/>
<dbReference type="InterPro" id="IPR000477">
    <property type="entry name" value="RT_dom"/>
</dbReference>
<evidence type="ECO:0000256" key="1">
    <source>
        <dbReference type="SAM" id="Phobius"/>
    </source>
</evidence>
<keyword evidence="1" id="KW-0812">Transmembrane</keyword>
<evidence type="ECO:0000313" key="3">
    <source>
        <dbReference type="EMBL" id="GBC01073.1"/>
    </source>
</evidence>
<dbReference type="EMBL" id="BLAL01000266">
    <property type="protein sequence ID" value="GES98324.1"/>
    <property type="molecule type" value="Genomic_DNA"/>
</dbReference>
<dbReference type="STRING" id="94130.A0A2Z6RIY9"/>
<reference evidence="3 5" key="1">
    <citation type="submission" date="2017-11" db="EMBL/GenBank/DDBJ databases">
        <title>The genome of Rhizophagus clarus HR1 reveals common genetic basis of auxotrophy among arbuscular mycorrhizal fungi.</title>
        <authorList>
            <person name="Kobayashi Y."/>
        </authorList>
    </citation>
    <scope>NUCLEOTIDE SEQUENCE [LARGE SCALE GENOMIC DNA]</scope>
    <source>
        <strain evidence="3 5">HR1</strain>
    </source>
</reference>
<comment type="caution">
    <text evidence="3">The sequence shown here is derived from an EMBL/GenBank/DDBJ whole genome shotgun (WGS) entry which is preliminary data.</text>
</comment>
<name>A0A2Z6RIY9_9GLOM</name>
<dbReference type="EMBL" id="BEXD01003402">
    <property type="protein sequence ID" value="GBC01073.1"/>
    <property type="molecule type" value="Genomic_DNA"/>
</dbReference>
<evidence type="ECO:0000259" key="2">
    <source>
        <dbReference type="PROSITE" id="PS50878"/>
    </source>
</evidence>
<dbReference type="Proteomes" id="UP000247702">
    <property type="component" value="Unassembled WGS sequence"/>
</dbReference>
<evidence type="ECO:0000313" key="4">
    <source>
        <dbReference type="EMBL" id="GES98324.1"/>
    </source>
</evidence>
<organism evidence="3 5">
    <name type="scientific">Rhizophagus clarus</name>
    <dbReference type="NCBI Taxonomy" id="94130"/>
    <lineage>
        <taxon>Eukaryota</taxon>
        <taxon>Fungi</taxon>
        <taxon>Fungi incertae sedis</taxon>
        <taxon>Mucoromycota</taxon>
        <taxon>Glomeromycotina</taxon>
        <taxon>Glomeromycetes</taxon>
        <taxon>Glomerales</taxon>
        <taxon>Glomeraceae</taxon>
        <taxon>Rhizophagus</taxon>
    </lineage>
</organism>
<gene>
    <name evidence="4" type="ORF">RCL2_002487900</name>
    <name evidence="3" type="ORF">RclHR1_04060001</name>
</gene>
<evidence type="ECO:0000313" key="5">
    <source>
        <dbReference type="Proteomes" id="UP000247702"/>
    </source>
</evidence>
<reference evidence="4" key="2">
    <citation type="submission" date="2019-10" db="EMBL/GenBank/DDBJ databases">
        <title>Conservation and host-specific expression of non-tandemly repeated heterogenous ribosome RNA gene in arbuscular mycorrhizal fungi.</title>
        <authorList>
            <person name="Maeda T."/>
            <person name="Kobayashi Y."/>
            <person name="Nakagawa T."/>
            <person name="Ezawa T."/>
            <person name="Yamaguchi K."/>
            <person name="Bino T."/>
            <person name="Nishimoto Y."/>
            <person name="Shigenobu S."/>
            <person name="Kawaguchi M."/>
        </authorList>
    </citation>
    <scope>NUCLEOTIDE SEQUENCE</scope>
    <source>
        <strain evidence="4">HR1</strain>
    </source>
</reference>
<dbReference type="AlphaFoldDB" id="A0A2Z6RIY9"/>
<dbReference type="Proteomes" id="UP000615446">
    <property type="component" value="Unassembled WGS sequence"/>
</dbReference>
<feature type="domain" description="Reverse transcriptase" evidence="2">
    <location>
        <begin position="1"/>
        <end position="77"/>
    </location>
</feature>
<dbReference type="OrthoDB" id="2205812at2759"/>
<accession>A0A2Z6RIY9</accession>
<keyword evidence="5" id="KW-1185">Reference proteome</keyword>
<keyword evidence="1" id="KW-0472">Membrane</keyword>
<dbReference type="PROSITE" id="PS50878">
    <property type="entry name" value="RT_POL"/>
    <property type="match status" value="1"/>
</dbReference>
<keyword evidence="1" id="KW-1133">Transmembrane helix</keyword>